<comment type="caution">
    <text evidence="5">The sequence shown here is derived from an EMBL/GenBank/DDBJ whole genome shotgun (WGS) entry which is preliminary data.</text>
</comment>
<reference evidence="5" key="1">
    <citation type="journal article" date="2012" name="PLoS ONE">
        <title>Gene sets for utilization of primary and secondary nutrition supplies in the distal gut of endangered iberian lynx.</title>
        <authorList>
            <person name="Alcaide M."/>
            <person name="Messina E."/>
            <person name="Richter M."/>
            <person name="Bargiela R."/>
            <person name="Peplies J."/>
            <person name="Huws S.A."/>
            <person name="Newbold C.J."/>
            <person name="Golyshin P.N."/>
            <person name="Simon M.A."/>
            <person name="Lopez G."/>
            <person name="Yakimov M.M."/>
            <person name="Ferrer M."/>
        </authorList>
    </citation>
    <scope>NUCLEOTIDE SEQUENCE</scope>
</reference>
<dbReference type="CDD" id="cd08187">
    <property type="entry name" value="BDH"/>
    <property type="match status" value="1"/>
</dbReference>
<dbReference type="EMBL" id="AMCI01000463">
    <property type="protein sequence ID" value="EJX09090.1"/>
    <property type="molecule type" value="Genomic_DNA"/>
</dbReference>
<dbReference type="InterPro" id="IPR018551">
    <property type="entry name" value="DUF2007"/>
</dbReference>
<dbReference type="Pfam" id="PF00465">
    <property type="entry name" value="Fe-ADH"/>
    <property type="match status" value="1"/>
</dbReference>
<dbReference type="PANTHER" id="PTHR43633">
    <property type="entry name" value="ALCOHOL DEHYDROGENASE YQHD"/>
    <property type="match status" value="1"/>
</dbReference>
<dbReference type="GO" id="GO:0046872">
    <property type="term" value="F:metal ion binding"/>
    <property type="evidence" value="ECO:0007669"/>
    <property type="project" value="InterPro"/>
</dbReference>
<evidence type="ECO:0000259" key="3">
    <source>
        <dbReference type="Pfam" id="PF09413"/>
    </source>
</evidence>
<sequence>MNNFNFYNPTRLLFGEGMIAQLTEQIPADRRILVTFGGGSVKTNGVYDQVMKALEGRDFIEFWGIESNPDIDTLKKAIALGKEKQVNFLLAVGGGSVIDGTKLIAAGLCYEGDAWDLVVRGHATETVPLGTVLTLPATGSEMNNGAVISRRSTHEKYPFYAKHPVFSVLDPTVTYSLPDYQIACGLADTFVHVMEQYMTRVGESDLMDRWSESILRTLVQIAPKIKEDKQNYALMSEFMLCATMALNGFIAMGVSEDWCTHMIGHELTALHGLTHGQTLAIVFPGTLRTLADKKQNKILQYGERIWGITSGVPGMRIARTIEKTEEFFKSLGLKTRLEEAGIGDETIAEITRRFDERDVHFGEDQDVTSDVARQILLNCKTPEQPAPEEDIKMVILTSFKGNVRAHMMQDLLKAAHIESVIQGEYTAQVLAYIPGMEVKVLVFEKDYDRAYEILKASFPEKAL</sequence>
<dbReference type="PANTHER" id="PTHR43633:SF1">
    <property type="entry name" value="ALCOHOL DEHYDROGENASE YQHD"/>
    <property type="match status" value="1"/>
</dbReference>
<dbReference type="FunFam" id="3.40.50.1970:FF:000003">
    <property type="entry name" value="Alcohol dehydrogenase, iron-containing"/>
    <property type="match status" value="1"/>
</dbReference>
<name>J9H5B9_9ZZZZ</name>
<dbReference type="GO" id="GO:0005829">
    <property type="term" value="C:cytosol"/>
    <property type="evidence" value="ECO:0007669"/>
    <property type="project" value="TreeGrafter"/>
</dbReference>
<accession>J9H5B9</accession>
<dbReference type="Pfam" id="PF25137">
    <property type="entry name" value="ADH_Fe_C"/>
    <property type="match status" value="1"/>
</dbReference>
<evidence type="ECO:0000313" key="5">
    <source>
        <dbReference type="EMBL" id="EJX09090.1"/>
    </source>
</evidence>
<dbReference type="InterPro" id="IPR001670">
    <property type="entry name" value="ADH_Fe/GldA"/>
</dbReference>
<feature type="domain" description="DUF2007" evidence="3">
    <location>
        <begin position="393"/>
        <end position="455"/>
    </location>
</feature>
<dbReference type="InterPro" id="IPR056798">
    <property type="entry name" value="ADH_Fe_C"/>
</dbReference>
<feature type="domain" description="Alcohol dehydrogenase iron-type/glycerol dehydrogenase GldA" evidence="2">
    <location>
        <begin position="9"/>
        <end position="171"/>
    </location>
</feature>
<dbReference type="InterPro" id="IPR044731">
    <property type="entry name" value="BDH-like"/>
</dbReference>
<dbReference type="InterPro" id="IPR018211">
    <property type="entry name" value="ADH_Fe_CS"/>
</dbReference>
<dbReference type="SUPFAM" id="SSF56796">
    <property type="entry name" value="Dehydroquinate synthase-like"/>
    <property type="match status" value="1"/>
</dbReference>
<dbReference type="Gene3D" id="3.30.70.790">
    <property type="entry name" value="UreE, C-terminal domain"/>
    <property type="match status" value="1"/>
</dbReference>
<organism evidence="5">
    <name type="scientific">gut metagenome</name>
    <dbReference type="NCBI Taxonomy" id="749906"/>
    <lineage>
        <taxon>unclassified sequences</taxon>
        <taxon>metagenomes</taxon>
        <taxon>organismal metagenomes</taxon>
    </lineage>
</organism>
<proteinExistence type="predicted"/>
<dbReference type="InterPro" id="IPR011322">
    <property type="entry name" value="N-reg_PII-like_a/b"/>
</dbReference>
<evidence type="ECO:0000259" key="4">
    <source>
        <dbReference type="Pfam" id="PF25137"/>
    </source>
</evidence>
<dbReference type="GO" id="GO:1990002">
    <property type="term" value="F:methylglyoxal reductase (NADPH) (acetol producing) activity"/>
    <property type="evidence" value="ECO:0007669"/>
    <property type="project" value="TreeGrafter"/>
</dbReference>
<evidence type="ECO:0000256" key="1">
    <source>
        <dbReference type="ARBA" id="ARBA00023002"/>
    </source>
</evidence>
<dbReference type="SUPFAM" id="SSF54913">
    <property type="entry name" value="GlnB-like"/>
    <property type="match status" value="1"/>
</dbReference>
<dbReference type="PROSITE" id="PS00913">
    <property type="entry name" value="ADH_IRON_1"/>
    <property type="match status" value="1"/>
</dbReference>
<dbReference type="Pfam" id="PF09413">
    <property type="entry name" value="DUF2007"/>
    <property type="match status" value="1"/>
</dbReference>
<protein>
    <submittedName>
        <fullName evidence="5">Iron-containing alcohol dehydrogenase</fullName>
    </submittedName>
</protein>
<dbReference type="Gene3D" id="1.20.1090.10">
    <property type="entry name" value="Dehydroquinate synthase-like - alpha domain"/>
    <property type="match status" value="1"/>
</dbReference>
<evidence type="ECO:0000259" key="2">
    <source>
        <dbReference type="Pfam" id="PF00465"/>
    </source>
</evidence>
<dbReference type="GO" id="GO:1990362">
    <property type="term" value="F:butanol dehydrogenase (NAD+) activity"/>
    <property type="evidence" value="ECO:0007669"/>
    <property type="project" value="InterPro"/>
</dbReference>
<gene>
    <name evidence="5" type="ORF">EVA_02794</name>
</gene>
<dbReference type="AlphaFoldDB" id="J9H5B9"/>
<dbReference type="Gene3D" id="3.40.50.1970">
    <property type="match status" value="1"/>
</dbReference>
<dbReference type="PROSITE" id="PS00060">
    <property type="entry name" value="ADH_IRON_2"/>
    <property type="match status" value="1"/>
</dbReference>
<feature type="domain" description="Fe-containing alcohol dehydrogenase-like C-terminal" evidence="4">
    <location>
        <begin position="187"/>
        <end position="369"/>
    </location>
</feature>
<dbReference type="GO" id="GO:0008106">
    <property type="term" value="F:alcohol dehydrogenase (NADP+) activity"/>
    <property type="evidence" value="ECO:0007669"/>
    <property type="project" value="TreeGrafter"/>
</dbReference>
<keyword evidence="1" id="KW-0560">Oxidoreductase</keyword>